<evidence type="ECO:0000313" key="4">
    <source>
        <dbReference type="RefSeq" id="XP_008245506.1"/>
    </source>
</evidence>
<evidence type="ECO:0000256" key="2">
    <source>
        <dbReference type="SAM" id="Phobius"/>
    </source>
</evidence>
<evidence type="ECO:0000313" key="3">
    <source>
        <dbReference type="Proteomes" id="UP000694861"/>
    </source>
</evidence>
<accession>A0ABM0PW63</accession>
<feature type="region of interest" description="Disordered" evidence="1">
    <location>
        <begin position="104"/>
        <end position="128"/>
    </location>
</feature>
<keyword evidence="2" id="KW-0812">Transmembrane</keyword>
<sequence>MTQGEVIMNIENKWYSVEKNCVDNSNPKVASYSLGLASFWGLFLIAGVASILALIICVASFLHKHRHILMHPDDSRASRWRRIRAMFKMFNEKELSSRMFKSPQQRDGIAGAGGEVNAAASPNNNWPESPRSYISNHADFAEQATPSNGQVSPEIVSAVNHEYHNCKNLLKQLNNTVNINFPTSGVTCIPKYHP</sequence>
<keyword evidence="2" id="KW-1133">Transmembrane helix</keyword>
<dbReference type="RefSeq" id="XP_008245506.1">
    <property type="nucleotide sequence ID" value="XM_008247284.1"/>
</dbReference>
<feature type="transmembrane region" description="Helical" evidence="2">
    <location>
        <begin position="39"/>
        <end position="62"/>
    </location>
</feature>
<proteinExistence type="predicted"/>
<reference evidence="4" key="2">
    <citation type="submission" date="2025-08" db="UniProtKB">
        <authorList>
            <consortium name="RefSeq"/>
        </authorList>
    </citation>
    <scope>IDENTIFICATION</scope>
</reference>
<dbReference type="Proteomes" id="UP000694861">
    <property type="component" value="Unplaced"/>
</dbReference>
<gene>
    <name evidence="4" type="primary">LOC103343635</name>
</gene>
<organism evidence="3 4">
    <name type="scientific">Prunus mume</name>
    <name type="common">Japanese apricot</name>
    <name type="synonym">Armeniaca mume</name>
    <dbReference type="NCBI Taxonomy" id="102107"/>
    <lineage>
        <taxon>Eukaryota</taxon>
        <taxon>Viridiplantae</taxon>
        <taxon>Streptophyta</taxon>
        <taxon>Embryophyta</taxon>
        <taxon>Tracheophyta</taxon>
        <taxon>Spermatophyta</taxon>
        <taxon>Magnoliopsida</taxon>
        <taxon>eudicotyledons</taxon>
        <taxon>Gunneridae</taxon>
        <taxon>Pentapetalae</taxon>
        <taxon>rosids</taxon>
        <taxon>fabids</taxon>
        <taxon>Rosales</taxon>
        <taxon>Rosaceae</taxon>
        <taxon>Amygdaloideae</taxon>
        <taxon>Amygdaleae</taxon>
        <taxon>Prunus</taxon>
    </lineage>
</organism>
<reference evidence="3" key="1">
    <citation type="journal article" date="2012" name="Nat. Commun.">
        <title>The genome of Prunus mume.</title>
        <authorList>
            <person name="Zhang Q."/>
            <person name="Chen W."/>
            <person name="Sun L."/>
            <person name="Zhao F."/>
            <person name="Huang B."/>
            <person name="Yang W."/>
            <person name="Tao Y."/>
            <person name="Wang J."/>
            <person name="Yuan Z."/>
            <person name="Fan G."/>
            <person name="Xing Z."/>
            <person name="Han C."/>
            <person name="Pan H."/>
            <person name="Zhong X."/>
            <person name="Shi W."/>
            <person name="Liang X."/>
            <person name="Du D."/>
            <person name="Sun F."/>
            <person name="Xu Z."/>
            <person name="Hao R."/>
            <person name="Lv T."/>
            <person name="Lv Y."/>
            <person name="Zheng Z."/>
            <person name="Sun M."/>
            <person name="Luo L."/>
            <person name="Cai M."/>
            <person name="Gao Y."/>
            <person name="Wang J."/>
            <person name="Yin Y."/>
            <person name="Xu X."/>
            <person name="Cheng T."/>
            <person name="Wang J."/>
        </authorList>
    </citation>
    <scope>NUCLEOTIDE SEQUENCE [LARGE SCALE GENOMIC DNA]</scope>
</reference>
<keyword evidence="3" id="KW-1185">Reference proteome</keyword>
<protein>
    <submittedName>
        <fullName evidence="4">Glutamate receptor 2.7-like</fullName>
    </submittedName>
</protein>
<keyword evidence="2" id="KW-0472">Membrane</keyword>
<evidence type="ECO:0000256" key="1">
    <source>
        <dbReference type="SAM" id="MobiDB-lite"/>
    </source>
</evidence>
<name>A0ABM0PW63_PRUMU</name>
<dbReference type="GeneID" id="103343635"/>